<comment type="caution">
    <text evidence="1">The sequence shown here is derived from an EMBL/GenBank/DDBJ whole genome shotgun (WGS) entry which is preliminary data.</text>
</comment>
<dbReference type="EMBL" id="CAUEEQ010078388">
    <property type="protein sequence ID" value="CAJ0967581.1"/>
    <property type="molecule type" value="Genomic_DNA"/>
</dbReference>
<reference evidence="1" key="1">
    <citation type="submission" date="2023-07" db="EMBL/GenBank/DDBJ databases">
        <authorList>
            <person name="Stuckert A."/>
        </authorList>
    </citation>
    <scope>NUCLEOTIDE SEQUENCE</scope>
</reference>
<protein>
    <submittedName>
        <fullName evidence="1">Uncharacterized protein</fullName>
    </submittedName>
</protein>
<dbReference type="Proteomes" id="UP001176940">
    <property type="component" value="Unassembled WGS sequence"/>
</dbReference>
<keyword evidence="2" id="KW-1185">Reference proteome</keyword>
<organism evidence="1 2">
    <name type="scientific">Ranitomeya imitator</name>
    <name type="common">mimic poison frog</name>
    <dbReference type="NCBI Taxonomy" id="111125"/>
    <lineage>
        <taxon>Eukaryota</taxon>
        <taxon>Metazoa</taxon>
        <taxon>Chordata</taxon>
        <taxon>Craniata</taxon>
        <taxon>Vertebrata</taxon>
        <taxon>Euteleostomi</taxon>
        <taxon>Amphibia</taxon>
        <taxon>Batrachia</taxon>
        <taxon>Anura</taxon>
        <taxon>Neobatrachia</taxon>
        <taxon>Hyloidea</taxon>
        <taxon>Dendrobatidae</taxon>
        <taxon>Dendrobatinae</taxon>
        <taxon>Ranitomeya</taxon>
    </lineage>
</organism>
<proteinExistence type="predicted"/>
<accession>A0ABN9MLC8</accession>
<sequence>MPSSKYNFESLRSSELRQEINHVWNQRRTKLPEELVPESVQGSLPKSACLCKSLPRPLGLVHTSYALTFSLYKDVLIYNLQLYAIQLPTLPLDLKQLANLGPSTPATAINKVVDNSPNKAHQGLSKRDMASNLNSSQFYIEKVKRHSFSSKLCGAP</sequence>
<evidence type="ECO:0000313" key="1">
    <source>
        <dbReference type="EMBL" id="CAJ0967581.1"/>
    </source>
</evidence>
<gene>
    <name evidence="1" type="ORF">RIMI_LOCUS22291622</name>
</gene>
<evidence type="ECO:0000313" key="2">
    <source>
        <dbReference type="Proteomes" id="UP001176940"/>
    </source>
</evidence>
<name>A0ABN9MLC8_9NEOB</name>